<dbReference type="Pfam" id="PF16138">
    <property type="entry name" value="DUF4846"/>
    <property type="match status" value="1"/>
</dbReference>
<reference evidence="1 2" key="1">
    <citation type="journal article" date="2020" name="Int. J. Syst. Evol. Microbiol.">
        <title>Tenacibaculum piscium sp. nov., isolated from skin ulcers of sea-farmed fish, and description of Tenacibaculum finnmarkense sp. nov. with subdivision into genomovars finnmarkense and ulcerans.</title>
        <authorList>
            <person name="Olsen A.B."/>
            <person name="Spilsberg B."/>
            <person name="Nilsen H.K."/>
            <person name="Lagesen K."/>
            <person name="Gulla S."/>
            <person name="Avendano-Herrera R."/>
            <person name="Irgang R."/>
            <person name="Duchaud E."/>
            <person name="Colquhoun D.J."/>
        </authorList>
    </citation>
    <scope>NUCLEOTIDE SEQUENCE [LARGE SCALE GENOMIC DNA]</scope>
    <source>
        <strain evidence="1 2">TNO037</strain>
    </source>
</reference>
<dbReference type="PROSITE" id="PS51257">
    <property type="entry name" value="PROKAR_LIPOPROTEIN"/>
    <property type="match status" value="1"/>
</dbReference>
<dbReference type="AlphaFoldDB" id="A0AAP1RDI3"/>
<name>A0AAP1RDI3_9FLAO</name>
<dbReference type="RefSeq" id="WP_101955559.1">
    <property type="nucleotide sequence ID" value="NZ_JAJHTL010000001.1"/>
</dbReference>
<evidence type="ECO:0000313" key="1">
    <source>
        <dbReference type="EMBL" id="MBE7694260.1"/>
    </source>
</evidence>
<keyword evidence="2" id="KW-1185">Reference proteome</keyword>
<dbReference type="EMBL" id="WXXV01000002">
    <property type="protein sequence ID" value="MBE7694260.1"/>
    <property type="molecule type" value="Genomic_DNA"/>
</dbReference>
<sequence length="275" mass="31494">MKIHQLLFYCFFLISISSCKPDVEKSNTNKSAETIRGRISCPTDYSRENYDTSSWKFFLQNLKLLPDKSKILDFTGNPISNQSSHVAIINYDVGNRDLQQCADAIIRLRAEYLYEQKAFDKIEFKFTSGHNYKWTDHAKGIRPKVQGNSVTFQQTTNADASYSNFRHYLDIVFMYAGTISLNRDLKKISRNKNLEIGDIIIKGGSPGHAVLIVDSAHDANGNYLYLLAESYISAQSIHILKSSNSESSPWFKINKQGAISSERYYFSNPNIRRFY</sequence>
<comment type="caution">
    <text evidence="1">The sequence shown here is derived from an EMBL/GenBank/DDBJ whole genome shotgun (WGS) entry which is preliminary data.</text>
</comment>
<organism evidence="1 2">
    <name type="scientific">Tenacibaculum finnmarkense genomovar finnmarkense</name>
    <dbReference type="NCBI Taxonomy" id="1458503"/>
    <lineage>
        <taxon>Bacteria</taxon>
        <taxon>Pseudomonadati</taxon>
        <taxon>Bacteroidota</taxon>
        <taxon>Flavobacteriia</taxon>
        <taxon>Flavobacteriales</taxon>
        <taxon>Flavobacteriaceae</taxon>
        <taxon>Tenacibaculum</taxon>
        <taxon>Tenacibaculum finnmarkense</taxon>
    </lineage>
</organism>
<evidence type="ECO:0008006" key="3">
    <source>
        <dbReference type="Google" id="ProtNLM"/>
    </source>
</evidence>
<accession>A0AAP1RDI3</accession>
<proteinExistence type="predicted"/>
<gene>
    <name evidence="1" type="ORF">F7645_02260</name>
</gene>
<dbReference type="InterPro" id="IPR032315">
    <property type="entry name" value="DUF4846"/>
</dbReference>
<dbReference type="Proteomes" id="UP000806077">
    <property type="component" value="Unassembled WGS sequence"/>
</dbReference>
<protein>
    <recommendedName>
        <fullName evidence="3">Lipoprotein</fullName>
    </recommendedName>
</protein>
<evidence type="ECO:0000313" key="2">
    <source>
        <dbReference type="Proteomes" id="UP000806077"/>
    </source>
</evidence>